<keyword evidence="2" id="KW-0238">DNA-binding</keyword>
<proteinExistence type="inferred from homology"/>
<dbReference type="Proteomes" id="UP000601435">
    <property type="component" value="Unassembled WGS sequence"/>
</dbReference>
<comment type="similarity">
    <text evidence="1">Belongs to the TBP family.</text>
</comment>
<dbReference type="PANTHER" id="PTHR10126">
    <property type="entry name" value="TATA-BOX BINDING PROTEIN"/>
    <property type="match status" value="1"/>
</dbReference>
<accession>A0A812YL88</accession>
<evidence type="ECO:0000256" key="1">
    <source>
        <dbReference type="ARBA" id="ARBA00005560"/>
    </source>
</evidence>
<gene>
    <name evidence="4" type="primary">tbpA</name>
    <name evidence="4" type="ORF">SNEC2469_LOCUS22880</name>
</gene>
<dbReference type="OrthoDB" id="2127950at2759"/>
<dbReference type="EMBL" id="CAJNJA010042128">
    <property type="protein sequence ID" value="CAE7780894.1"/>
    <property type="molecule type" value="Genomic_DNA"/>
</dbReference>
<protein>
    <submittedName>
        <fullName evidence="4">TbpA protein</fullName>
    </submittedName>
</protein>
<name>A0A812YL88_9DINO</name>
<organism evidence="4 5">
    <name type="scientific">Symbiodinium necroappetens</name>
    <dbReference type="NCBI Taxonomy" id="1628268"/>
    <lineage>
        <taxon>Eukaryota</taxon>
        <taxon>Sar</taxon>
        <taxon>Alveolata</taxon>
        <taxon>Dinophyceae</taxon>
        <taxon>Suessiales</taxon>
        <taxon>Symbiodiniaceae</taxon>
        <taxon>Symbiodinium</taxon>
    </lineage>
</organism>
<dbReference type="InterPro" id="IPR000814">
    <property type="entry name" value="TBP"/>
</dbReference>
<dbReference type="InterPro" id="IPR012295">
    <property type="entry name" value="TBP_dom_sf"/>
</dbReference>
<evidence type="ECO:0000256" key="2">
    <source>
        <dbReference type="ARBA" id="ARBA00023125"/>
    </source>
</evidence>
<dbReference type="Pfam" id="PF00352">
    <property type="entry name" value="TBP"/>
    <property type="match status" value="2"/>
</dbReference>
<evidence type="ECO:0000313" key="4">
    <source>
        <dbReference type="EMBL" id="CAE7780894.1"/>
    </source>
</evidence>
<evidence type="ECO:0000256" key="3">
    <source>
        <dbReference type="ARBA" id="ARBA00023163"/>
    </source>
</evidence>
<keyword evidence="5" id="KW-1185">Reference proteome</keyword>
<feature type="non-terminal residue" evidence="4">
    <location>
        <position position="1"/>
    </location>
</feature>
<reference evidence="4" key="1">
    <citation type="submission" date="2021-02" db="EMBL/GenBank/DDBJ databases">
        <authorList>
            <person name="Dougan E. K."/>
            <person name="Rhodes N."/>
            <person name="Thang M."/>
            <person name="Chan C."/>
        </authorList>
    </citation>
    <scope>NUCLEOTIDE SEQUENCE</scope>
</reference>
<keyword evidence="3" id="KW-0804">Transcription</keyword>
<sequence>HDLPEPHEQLPPDVFPVPFIYVCKFNARCELDLKQIAFGIRHAEYNPRKHSSITVRLFNPRVTALIRASGAITLSANAGCASEDDLKRSAKKLARLIQRCGHDGAKFADFAVTSILCKATLGFPVRLDVLASRFRKNALYEPEFFCSCVFRTRQSASYSLQSYAEGRRSGSPKHSVQCFPPAIHFTSRSMSCCTERGSQGDPTQLRGESYMGCLFAVESLVLGFGGC</sequence>
<dbReference type="SUPFAM" id="SSF55945">
    <property type="entry name" value="TATA-box binding protein-like"/>
    <property type="match status" value="2"/>
</dbReference>
<evidence type="ECO:0000313" key="5">
    <source>
        <dbReference type="Proteomes" id="UP000601435"/>
    </source>
</evidence>
<dbReference type="GO" id="GO:0006352">
    <property type="term" value="P:DNA-templated transcription initiation"/>
    <property type="evidence" value="ECO:0007669"/>
    <property type="project" value="InterPro"/>
</dbReference>
<dbReference type="PRINTS" id="PR00686">
    <property type="entry name" value="TIFACTORIID"/>
</dbReference>
<dbReference type="GO" id="GO:0003677">
    <property type="term" value="F:DNA binding"/>
    <property type="evidence" value="ECO:0007669"/>
    <property type="project" value="UniProtKB-KW"/>
</dbReference>
<comment type="caution">
    <text evidence="4">The sequence shown here is derived from an EMBL/GenBank/DDBJ whole genome shotgun (WGS) entry which is preliminary data.</text>
</comment>
<dbReference type="Gene3D" id="3.30.310.10">
    <property type="entry name" value="TATA-Binding Protein"/>
    <property type="match status" value="2"/>
</dbReference>
<dbReference type="CDD" id="cd00652">
    <property type="entry name" value="TBP_TLF"/>
    <property type="match status" value="1"/>
</dbReference>
<dbReference type="AlphaFoldDB" id="A0A812YL88"/>